<keyword evidence="6" id="KW-0479">Metal-binding</keyword>
<keyword evidence="3" id="KW-0409">Iron storage</keyword>
<evidence type="ECO:0000256" key="3">
    <source>
        <dbReference type="ARBA" id="ARBA00022434"/>
    </source>
</evidence>
<protein>
    <recommendedName>
        <fullName evidence="2">ferroxidase</fullName>
        <ecNumber evidence="2">1.16.3.1</ecNumber>
    </recommendedName>
</protein>
<dbReference type="Gene3D" id="1.20.1260.10">
    <property type="match status" value="1"/>
</dbReference>
<evidence type="ECO:0000256" key="6">
    <source>
        <dbReference type="PIRSR" id="PIRSR018063-50"/>
    </source>
</evidence>
<feature type="binding site" evidence="6">
    <location>
        <position position="49"/>
    </location>
    <ligand>
        <name>Fe cation</name>
        <dbReference type="ChEBI" id="CHEBI:24875"/>
    </ligand>
</feature>
<evidence type="ECO:0000313" key="10">
    <source>
        <dbReference type="Proteomes" id="UP000319486"/>
    </source>
</evidence>
<comment type="caution">
    <text evidence="9">The sequence shown here is derived from an EMBL/GenBank/DDBJ whole genome shotgun (WGS) entry which is preliminary data.</text>
</comment>
<dbReference type="InterPro" id="IPR014490">
    <property type="entry name" value="Dps-like"/>
</dbReference>
<comment type="catalytic activity">
    <reaction evidence="5">
        <text>Fe(2+)(in) = Fe(2+)(out)</text>
        <dbReference type="Rhea" id="RHEA:28486"/>
        <dbReference type="ChEBI" id="CHEBI:29033"/>
    </reaction>
</comment>
<dbReference type="InterPro" id="IPR009040">
    <property type="entry name" value="Ferritin-like_diiron"/>
</dbReference>
<keyword evidence="4 6" id="KW-0408">Iron</keyword>
<feature type="domain" description="Ferritin-like diiron" evidence="8">
    <location>
        <begin position="32"/>
        <end position="182"/>
    </location>
</feature>
<evidence type="ECO:0000256" key="4">
    <source>
        <dbReference type="ARBA" id="ARBA00023004"/>
    </source>
</evidence>
<keyword evidence="10" id="KW-1185">Reference proteome</keyword>
<dbReference type="GO" id="GO:0006826">
    <property type="term" value="P:iron ion transport"/>
    <property type="evidence" value="ECO:0007669"/>
    <property type="project" value="InterPro"/>
</dbReference>
<sequence length="199" mass="22219">MAKTKPFVSDIENIRKRARKDIDKGAMTAGYNADRETVIKLLNHALATELVCVLRYKYHYYMASGINSQSVKAEFLEHANEEQGHADLIAERITQLDGKPNLSPEGLLSRSHADYVEGEDLVDMIKEDLVAERIAIDSYREIIDYIGTDDSTTRRMLEGILAMEEEHAEDMNTLLEQLGKKGEPAKPAPSKKAAAGKRG</sequence>
<dbReference type="InterPro" id="IPR002024">
    <property type="entry name" value="Bacterioferritin"/>
</dbReference>
<dbReference type="GO" id="GO:0008199">
    <property type="term" value="F:ferric iron binding"/>
    <property type="evidence" value="ECO:0007669"/>
    <property type="project" value="InterPro"/>
</dbReference>
<dbReference type="AlphaFoldDB" id="A0A502F4K2"/>
<dbReference type="PANTHER" id="PTHR30295:SF1">
    <property type="entry name" value="DNA PROTECTION DURING STARVATION PROTEIN"/>
    <property type="match status" value="1"/>
</dbReference>
<dbReference type="RefSeq" id="WP_140655937.1">
    <property type="nucleotide sequence ID" value="NZ_RCZB01000008.1"/>
</dbReference>
<dbReference type="PANTHER" id="PTHR30295">
    <property type="entry name" value="BACTERIOFERRITIN"/>
    <property type="match status" value="1"/>
</dbReference>
<dbReference type="Proteomes" id="UP000319486">
    <property type="component" value="Unassembled WGS sequence"/>
</dbReference>
<dbReference type="EC" id="1.16.3.1" evidence="2"/>
<dbReference type="OrthoDB" id="4271929at2"/>
<reference evidence="9 10" key="1">
    <citation type="journal article" date="2019" name="Environ. Microbiol.">
        <title>Species interactions and distinct microbial communities in high Arctic permafrost affected cryosols are associated with the CH4 and CO2 gas fluxes.</title>
        <authorList>
            <person name="Altshuler I."/>
            <person name="Hamel J."/>
            <person name="Turney S."/>
            <person name="Magnuson E."/>
            <person name="Levesque R."/>
            <person name="Greer C."/>
            <person name="Whyte L.G."/>
        </authorList>
    </citation>
    <scope>NUCLEOTIDE SEQUENCE [LARGE SCALE GENOMIC DNA]</scope>
    <source>
        <strain evidence="9 10">S13Y</strain>
    </source>
</reference>
<dbReference type="GO" id="GO:0004322">
    <property type="term" value="F:ferroxidase activity"/>
    <property type="evidence" value="ECO:0007669"/>
    <property type="project" value="UniProtKB-EC"/>
</dbReference>
<dbReference type="GO" id="GO:0006879">
    <property type="term" value="P:intracellular iron ion homeostasis"/>
    <property type="evidence" value="ECO:0007669"/>
    <property type="project" value="UniProtKB-KW"/>
</dbReference>
<feature type="binding site" evidence="6">
    <location>
        <position position="85"/>
    </location>
    <ligand>
        <name>Fe cation</name>
        <dbReference type="ChEBI" id="CHEBI:24875"/>
    </ligand>
</feature>
<dbReference type="Pfam" id="PF00210">
    <property type="entry name" value="Ferritin"/>
    <property type="match status" value="1"/>
</dbReference>
<evidence type="ECO:0000259" key="8">
    <source>
        <dbReference type="PROSITE" id="PS50905"/>
    </source>
</evidence>
<name>A0A502F4K2_9GAMM</name>
<dbReference type="STRING" id="582702.SAMN05192579_10232"/>
<accession>A0A502F4K2</accession>
<feature type="binding site" evidence="6">
    <location>
        <position position="132"/>
    </location>
    <ligand>
        <name>Fe cation</name>
        <dbReference type="ChEBI" id="CHEBI:24875"/>
    </ligand>
</feature>
<dbReference type="InterPro" id="IPR012347">
    <property type="entry name" value="Ferritin-like"/>
</dbReference>
<feature type="region of interest" description="Disordered" evidence="7">
    <location>
        <begin position="171"/>
        <end position="199"/>
    </location>
</feature>
<dbReference type="PRINTS" id="PR00601">
    <property type="entry name" value="BACFERRITIN"/>
</dbReference>
<dbReference type="InterPro" id="IPR008331">
    <property type="entry name" value="Ferritin_DPS_dom"/>
</dbReference>
<evidence type="ECO:0000256" key="1">
    <source>
        <dbReference type="ARBA" id="ARBA00008093"/>
    </source>
</evidence>
<dbReference type="InterPro" id="IPR009078">
    <property type="entry name" value="Ferritin-like_SF"/>
</dbReference>
<dbReference type="GO" id="GO:0020037">
    <property type="term" value="F:heme binding"/>
    <property type="evidence" value="ECO:0007669"/>
    <property type="project" value="TreeGrafter"/>
</dbReference>
<dbReference type="PROSITE" id="PS50905">
    <property type="entry name" value="FERRITIN_LIKE"/>
    <property type="match status" value="1"/>
</dbReference>
<dbReference type="SUPFAM" id="SSF47240">
    <property type="entry name" value="Ferritin-like"/>
    <property type="match status" value="1"/>
</dbReference>
<dbReference type="CDD" id="cd00657">
    <property type="entry name" value="Ferritin_like"/>
    <property type="match status" value="1"/>
</dbReference>
<feature type="binding site" evidence="6">
    <location>
        <position position="167"/>
    </location>
    <ligand>
        <name>Fe cation</name>
        <dbReference type="ChEBI" id="CHEBI:24875"/>
    </ligand>
</feature>
<dbReference type="PIRSF" id="PIRSF018063">
    <property type="entry name" value="Ferrtn_UCP018063"/>
    <property type="match status" value="1"/>
</dbReference>
<gene>
    <name evidence="9" type="ORF">EAH88_18240</name>
</gene>
<evidence type="ECO:0000256" key="5">
    <source>
        <dbReference type="ARBA" id="ARBA00036243"/>
    </source>
</evidence>
<feature type="binding site" evidence="6">
    <location>
        <position position="164"/>
    </location>
    <ligand>
        <name>Fe cation</name>
        <dbReference type="ChEBI" id="CHEBI:24875"/>
    </ligand>
</feature>
<dbReference type="EMBL" id="RCZO01000014">
    <property type="protein sequence ID" value="TPG04288.1"/>
    <property type="molecule type" value="Genomic_DNA"/>
</dbReference>
<proteinExistence type="inferred from homology"/>
<evidence type="ECO:0000256" key="2">
    <source>
        <dbReference type="ARBA" id="ARBA00013107"/>
    </source>
</evidence>
<evidence type="ECO:0000256" key="7">
    <source>
        <dbReference type="SAM" id="MobiDB-lite"/>
    </source>
</evidence>
<comment type="similarity">
    <text evidence="1">Belongs to the bacterioferritin family.</text>
</comment>
<evidence type="ECO:0000313" key="9">
    <source>
        <dbReference type="EMBL" id="TPG04288.1"/>
    </source>
</evidence>
<organism evidence="9 10">
    <name type="scientific">Rhodanobacter glycinis</name>
    <dbReference type="NCBI Taxonomy" id="582702"/>
    <lineage>
        <taxon>Bacteria</taxon>
        <taxon>Pseudomonadati</taxon>
        <taxon>Pseudomonadota</taxon>
        <taxon>Gammaproteobacteria</taxon>
        <taxon>Lysobacterales</taxon>
        <taxon>Rhodanobacteraceae</taxon>
        <taxon>Rhodanobacter</taxon>
    </lineage>
</organism>
<dbReference type="GO" id="GO:0005829">
    <property type="term" value="C:cytosol"/>
    <property type="evidence" value="ECO:0007669"/>
    <property type="project" value="TreeGrafter"/>
</dbReference>